<evidence type="ECO:0008006" key="4">
    <source>
        <dbReference type="Google" id="ProtNLM"/>
    </source>
</evidence>
<accession>A0AA41Q847</accession>
<dbReference type="Proteomes" id="UP001165378">
    <property type="component" value="Unassembled WGS sequence"/>
</dbReference>
<dbReference type="RefSeq" id="WP_235058149.1">
    <property type="nucleotide sequence ID" value="NZ_JAKFHA010000048.1"/>
</dbReference>
<evidence type="ECO:0000256" key="1">
    <source>
        <dbReference type="SAM" id="SignalP"/>
    </source>
</evidence>
<gene>
    <name evidence="2" type="ORF">LZ495_40005</name>
</gene>
<dbReference type="EMBL" id="JAKFHA010000048">
    <property type="protein sequence ID" value="MCF2533374.1"/>
    <property type="molecule type" value="Genomic_DNA"/>
</dbReference>
<protein>
    <recommendedName>
        <fullName evidence="4">Secreted protein</fullName>
    </recommendedName>
</protein>
<feature type="chain" id="PRO_5041309168" description="Secreted protein" evidence="1">
    <location>
        <begin position="26"/>
        <end position="399"/>
    </location>
</feature>
<proteinExistence type="predicted"/>
<feature type="signal peptide" evidence="1">
    <location>
        <begin position="1"/>
        <end position="25"/>
    </location>
</feature>
<organism evidence="2 3">
    <name type="scientific">Yinghuangia soli</name>
    <dbReference type="NCBI Taxonomy" id="2908204"/>
    <lineage>
        <taxon>Bacteria</taxon>
        <taxon>Bacillati</taxon>
        <taxon>Actinomycetota</taxon>
        <taxon>Actinomycetes</taxon>
        <taxon>Kitasatosporales</taxon>
        <taxon>Streptomycetaceae</taxon>
        <taxon>Yinghuangia</taxon>
    </lineage>
</organism>
<evidence type="ECO:0000313" key="2">
    <source>
        <dbReference type="EMBL" id="MCF2533374.1"/>
    </source>
</evidence>
<keyword evidence="3" id="KW-1185">Reference proteome</keyword>
<dbReference type="AlphaFoldDB" id="A0AA41Q847"/>
<sequence length="399" mass="41435">MHVLARSSAALAAAAALVAASPAPAADAVRERAAPFTVSAYGTGAASAGWQTTEIGPKGGYVFDLAEDGRGGLIGVGARSRVDGPGQVPVVFAKGADGSWRQTPIDVPDNFAVFQAVTGTGSGRGLAVGRHVPELGGYLTGHGQGDGWRIGTVPMVPGATGGSLEDVDAAGAADAWAVGSSERPDPDGGFSYEPITAHWDGAAWRTVQLPPAESGVHWGLVSVDMVAADNVWAGGFNDGPHPLLAHYDGTSWRWVPLPSTGEKRSTLIGSVLARAADDVWALGWEYDPEAGESRPLAYHFDGRTWTAVPLPAGTRHLHHAVLTPGGFTAMVQYDSTEAVVRYDGGTWVTLPLPQTGASLARVTALGYADGTLSAAAIRIDDPERPFEPTTVEFSMRLVR</sequence>
<reference evidence="2" key="1">
    <citation type="submission" date="2022-01" db="EMBL/GenBank/DDBJ databases">
        <title>Genome-Based Taxonomic Classification of the Phylum Actinobacteria.</title>
        <authorList>
            <person name="Gao Y."/>
        </authorList>
    </citation>
    <scope>NUCLEOTIDE SEQUENCE</scope>
    <source>
        <strain evidence="2">KLBMP 8922</strain>
    </source>
</reference>
<name>A0AA41Q847_9ACTN</name>
<keyword evidence="1" id="KW-0732">Signal</keyword>
<evidence type="ECO:0000313" key="3">
    <source>
        <dbReference type="Proteomes" id="UP001165378"/>
    </source>
</evidence>
<comment type="caution">
    <text evidence="2">The sequence shown here is derived from an EMBL/GenBank/DDBJ whole genome shotgun (WGS) entry which is preliminary data.</text>
</comment>